<dbReference type="Proteomes" id="UP000251995">
    <property type="component" value="Chromosome"/>
</dbReference>
<keyword evidence="2" id="KW-1185">Reference proteome</keyword>
<accession>A0A344UX43</accession>
<dbReference type="AlphaFoldDB" id="A0A344UX43"/>
<organism evidence="1 2">
    <name type="scientific">Acidipropionibacterium virtanenii</name>
    <dbReference type="NCBI Taxonomy" id="2057246"/>
    <lineage>
        <taxon>Bacteria</taxon>
        <taxon>Bacillati</taxon>
        <taxon>Actinomycetota</taxon>
        <taxon>Actinomycetes</taxon>
        <taxon>Propionibacteriales</taxon>
        <taxon>Propionibacteriaceae</taxon>
        <taxon>Acidipropionibacterium</taxon>
    </lineage>
</organism>
<protein>
    <submittedName>
        <fullName evidence="1">Uncharacterized protein</fullName>
    </submittedName>
</protein>
<proteinExistence type="predicted"/>
<gene>
    <name evidence="1" type="ORF">JS278_02706</name>
</gene>
<evidence type="ECO:0000313" key="2">
    <source>
        <dbReference type="Proteomes" id="UP000251995"/>
    </source>
</evidence>
<sequence length="32" mass="3586">MVEIAAYECLTDSRILDALTDTDDPKADPHHE</sequence>
<evidence type="ECO:0000313" key="1">
    <source>
        <dbReference type="EMBL" id="AXE39841.1"/>
    </source>
</evidence>
<dbReference type="EMBL" id="CP025198">
    <property type="protein sequence ID" value="AXE39841.1"/>
    <property type="molecule type" value="Genomic_DNA"/>
</dbReference>
<dbReference type="KEGG" id="acij:JS278_02706"/>
<name>A0A344UX43_9ACTN</name>
<reference evidence="1 2" key="1">
    <citation type="submission" date="2017-12" db="EMBL/GenBank/DDBJ databases">
        <title>The whole genome sequence of the Acidipropionibacterium virtanenii sp. nov. type strain JS278.</title>
        <authorList>
            <person name="Laine P."/>
            <person name="Deptula P."/>
            <person name="Varmanen P."/>
            <person name="Auvinen P."/>
        </authorList>
    </citation>
    <scope>NUCLEOTIDE SEQUENCE [LARGE SCALE GENOMIC DNA]</scope>
    <source>
        <strain evidence="1 2">JS278</strain>
    </source>
</reference>